<dbReference type="Proteomes" id="UP000028880">
    <property type="component" value="Unassembled WGS sequence"/>
</dbReference>
<organism evidence="1">
    <name type="scientific">Mycobacterium triplex</name>
    <dbReference type="NCBI Taxonomy" id="47839"/>
    <lineage>
        <taxon>Bacteria</taxon>
        <taxon>Bacillati</taxon>
        <taxon>Actinomycetota</taxon>
        <taxon>Actinomycetes</taxon>
        <taxon>Mycobacteriales</taxon>
        <taxon>Mycobacteriaceae</taxon>
        <taxon>Mycobacterium</taxon>
        <taxon>Mycobacterium simiae complex</taxon>
    </lineage>
</organism>
<sequence>MSLQAKAIRPNAGPRWSRKRLIDMLLDCYGATNRNTVDAAAVAAYAGVTPSTVRRWISKRHPPSRRMAIPKHRIAQLQRGPADVERRNDQQYRYALNALASIEDESAILPPWREQGWLDPHTVAIIAIHAKPWLQVAVTNASTRALGELRRRGTLVASRTVPTRFHAQVLAHAVMVRQQAWRVHPAPRYLAAGRTQAWMADAPPVDLATLAADLGIVHPASDQSAG</sequence>
<accession>A0A024K5H7</accession>
<reference evidence="2 3" key="3">
    <citation type="submission" date="2016-01" db="EMBL/GenBank/DDBJ databases">
        <title>The new phylogeny of the genus Mycobacterium.</title>
        <authorList>
            <person name="Tarcisio F."/>
            <person name="Conor M."/>
            <person name="Antonella G."/>
            <person name="Elisabetta G."/>
            <person name="Giulia F.S."/>
            <person name="Sara T."/>
            <person name="Anna F."/>
            <person name="Clotilde B."/>
            <person name="Roberto B."/>
            <person name="Veronica D.S."/>
            <person name="Fabio R."/>
            <person name="Monica P."/>
            <person name="Olivier J."/>
            <person name="Enrico T."/>
            <person name="Nicola S."/>
        </authorList>
    </citation>
    <scope>NUCLEOTIDE SEQUENCE [LARGE SCALE GENOMIC DNA]</scope>
    <source>
        <strain evidence="2 3">DSM 44626</strain>
    </source>
</reference>
<reference evidence="1" key="1">
    <citation type="journal article" date="2014" name="Genome Announc.">
        <title>Draft Genome Sequence of Mycobacterium triplex DSM 44626.</title>
        <authorList>
            <person name="Sassi M."/>
            <person name="Croce O."/>
            <person name="Robert C."/>
            <person name="Raoult D."/>
            <person name="Drancourt M."/>
        </authorList>
    </citation>
    <scope>NUCLEOTIDE SEQUENCE [LARGE SCALE GENOMIC DNA]</scope>
    <source>
        <strain evidence="1">DSM 44626</strain>
    </source>
</reference>
<gene>
    <name evidence="2" type="ORF">AWC29_06660</name>
    <name evidence="1" type="ORF">BN973_05712</name>
</gene>
<dbReference type="HOGENOM" id="CLU_1223647_0_0_11"/>
<dbReference type="AlphaFoldDB" id="A0A024K5H7"/>
<reference evidence="1" key="2">
    <citation type="submission" date="2014-04" db="EMBL/GenBank/DDBJ databases">
        <authorList>
            <person name="Xu Y.W."/>
            <person name="Yang Q."/>
        </authorList>
    </citation>
    <scope>NUCLEOTIDE SEQUENCE</scope>
    <source>
        <strain evidence="1">DSM 44626</strain>
    </source>
</reference>
<evidence type="ECO:0000313" key="2">
    <source>
        <dbReference type="EMBL" id="ORX07813.1"/>
    </source>
</evidence>
<dbReference type="EMBL" id="HG964447">
    <property type="protein sequence ID" value="CDO91305.1"/>
    <property type="molecule type" value="Genomic_DNA"/>
</dbReference>
<name>A0A024K5H7_9MYCO</name>
<keyword evidence="3" id="KW-1185">Reference proteome</keyword>
<evidence type="ECO:0000313" key="3">
    <source>
        <dbReference type="Proteomes" id="UP000193710"/>
    </source>
</evidence>
<dbReference type="OrthoDB" id="4701032at2"/>
<dbReference type="EMBL" id="LQPY01000004">
    <property type="protein sequence ID" value="ORX07813.1"/>
    <property type="molecule type" value="Genomic_DNA"/>
</dbReference>
<dbReference type="Proteomes" id="UP000193710">
    <property type="component" value="Unassembled WGS sequence"/>
</dbReference>
<dbReference type="STRING" id="47839.BN973_05712"/>
<proteinExistence type="predicted"/>
<evidence type="ECO:0000313" key="1">
    <source>
        <dbReference type="EMBL" id="CDO91305.1"/>
    </source>
</evidence>
<protein>
    <submittedName>
        <fullName evidence="1">Uncharacterized protein</fullName>
    </submittedName>
</protein>
<dbReference type="eggNOG" id="ENOG5034979">
    <property type="taxonomic scope" value="Bacteria"/>
</dbReference>